<accession>A0ABT6N2R9</accession>
<dbReference type="RefSeq" id="WP_281044644.1">
    <property type="nucleotide sequence ID" value="NZ_JARYGZ010000001.1"/>
</dbReference>
<dbReference type="Proteomes" id="UP001160625">
    <property type="component" value="Unassembled WGS sequence"/>
</dbReference>
<comment type="caution">
    <text evidence="1">The sequence shown here is derived from an EMBL/GenBank/DDBJ whole genome shotgun (WGS) entry which is preliminary data.</text>
</comment>
<reference evidence="1" key="1">
    <citation type="submission" date="2023-04" db="EMBL/GenBank/DDBJ databases">
        <title>Sphingomonas sp. MAHUQ-71 isolated from rice field.</title>
        <authorList>
            <person name="Huq M.A."/>
        </authorList>
    </citation>
    <scope>NUCLEOTIDE SEQUENCE</scope>
    <source>
        <strain evidence="1">MAHUQ-71</strain>
    </source>
</reference>
<dbReference type="EMBL" id="JARYGZ010000001">
    <property type="protein sequence ID" value="MDH7639373.1"/>
    <property type="molecule type" value="Genomic_DNA"/>
</dbReference>
<gene>
    <name evidence="1" type="ORF">QGN17_11585</name>
</gene>
<protein>
    <submittedName>
        <fullName evidence="1">Uncharacterized protein</fullName>
    </submittedName>
</protein>
<organism evidence="1 2">
    <name type="scientific">Sphingomonas oryzagri</name>
    <dbReference type="NCBI Taxonomy" id="3042314"/>
    <lineage>
        <taxon>Bacteria</taxon>
        <taxon>Pseudomonadati</taxon>
        <taxon>Pseudomonadota</taxon>
        <taxon>Alphaproteobacteria</taxon>
        <taxon>Sphingomonadales</taxon>
        <taxon>Sphingomonadaceae</taxon>
        <taxon>Sphingomonas</taxon>
    </lineage>
</organism>
<proteinExistence type="predicted"/>
<name>A0ABT6N2R9_9SPHN</name>
<evidence type="ECO:0000313" key="2">
    <source>
        <dbReference type="Proteomes" id="UP001160625"/>
    </source>
</evidence>
<keyword evidence="2" id="KW-1185">Reference proteome</keyword>
<sequence>MGRAARRTGRWLLIGAFLLALGFTSFHLVRVVSDAIYWNEHKDERIEGWMTAGFIAHSYHVPPHVLLMAIGLPPGPPPDNRPLAVIARNQGRSVAELRAVLQNAIIHARPPYPPPPPPPPHKAAP</sequence>
<evidence type="ECO:0000313" key="1">
    <source>
        <dbReference type="EMBL" id="MDH7639373.1"/>
    </source>
</evidence>